<evidence type="ECO:0000313" key="2">
    <source>
        <dbReference type="EMBL" id="RWR28843.1"/>
    </source>
</evidence>
<comment type="caution">
    <text evidence="2">The sequence shown here is derived from an EMBL/GenBank/DDBJ whole genome shotgun (WGS) entry which is preliminary data.</text>
</comment>
<dbReference type="Proteomes" id="UP000285295">
    <property type="component" value="Unassembled WGS sequence"/>
</dbReference>
<dbReference type="AlphaFoldDB" id="A0A443K833"/>
<sequence length="366" mass="40422">MSDLIQSVASHWDATPAAEREDRLYSLALQVAHFATGAMMNEIEAGRALMEARAMFPSNETFGAWRSETLPDLHRNQALRFMQVAEQYGDKPVMLKALSMRALRALSAPSTPQSVRDEVEARTDAGENVTAAEIDRLKREASEAERRAKEAEAKADSATAEADRQRAKADALADGQRDLVEAAKEQARKDAEAKSAAELAKAQSEARQANDALEDQRRKLTEATKKAEDAAMAKAKAEAENLAAAELEKVQADARKAREDEAKAKASVERLSDRAERLRKQVEEHDAFLRARTNGEQEAKAVREHLEDVNRALALAMAELADLEHEPQDDIRRLMAKSAKLCRDFAVALDQFNGPTLIYEAEFAQA</sequence>
<dbReference type="RefSeq" id="WP_128237561.1">
    <property type="nucleotide sequence ID" value="NZ_SAUX01000013.1"/>
</dbReference>
<feature type="compositionally biased region" description="Basic and acidic residues" evidence="1">
    <location>
        <begin position="133"/>
        <end position="195"/>
    </location>
</feature>
<evidence type="ECO:0000313" key="3">
    <source>
        <dbReference type="Proteomes" id="UP000285295"/>
    </source>
</evidence>
<dbReference type="EMBL" id="SAUX01000013">
    <property type="protein sequence ID" value="RWR28843.1"/>
    <property type="molecule type" value="Genomic_DNA"/>
</dbReference>
<reference evidence="2 3" key="2">
    <citation type="submission" date="2019-01" db="EMBL/GenBank/DDBJ databases">
        <authorList>
            <person name="Li Y."/>
        </authorList>
    </citation>
    <scope>NUCLEOTIDE SEQUENCE [LARGE SCALE GENOMIC DNA]</scope>
    <source>
        <strain evidence="2 3">D19-10-3-21</strain>
    </source>
</reference>
<accession>A0A443K833</accession>
<reference evidence="2 3" key="1">
    <citation type="submission" date="2019-01" db="EMBL/GenBank/DDBJ databases">
        <title>Sinorhodobacter populi sp. nov. isolated from the symptomatic bark tissue of Populus euramericana canker.</title>
        <authorList>
            <person name="Xu G."/>
        </authorList>
    </citation>
    <scope>NUCLEOTIDE SEQUENCE [LARGE SCALE GENOMIC DNA]</scope>
    <source>
        <strain evidence="2 3">D19-10-3-21</strain>
    </source>
</reference>
<protein>
    <recommendedName>
        <fullName evidence="4">DUF3102 domain-containing protein</fullName>
    </recommendedName>
</protein>
<evidence type="ECO:0008006" key="4">
    <source>
        <dbReference type="Google" id="ProtNLM"/>
    </source>
</evidence>
<organism evidence="2 3">
    <name type="scientific">Paenirhodobacter populi</name>
    <dbReference type="NCBI Taxonomy" id="2306993"/>
    <lineage>
        <taxon>Bacteria</taxon>
        <taxon>Pseudomonadati</taxon>
        <taxon>Pseudomonadota</taxon>
        <taxon>Alphaproteobacteria</taxon>
        <taxon>Rhodobacterales</taxon>
        <taxon>Rhodobacter group</taxon>
        <taxon>Paenirhodobacter</taxon>
    </lineage>
</organism>
<feature type="region of interest" description="Disordered" evidence="1">
    <location>
        <begin position="108"/>
        <end position="215"/>
    </location>
</feature>
<evidence type="ECO:0000256" key="1">
    <source>
        <dbReference type="SAM" id="MobiDB-lite"/>
    </source>
</evidence>
<name>A0A443K833_9RHOB</name>
<feature type="compositionally biased region" description="Basic and acidic residues" evidence="1">
    <location>
        <begin position="115"/>
        <end position="125"/>
    </location>
</feature>
<feature type="compositionally biased region" description="Low complexity" evidence="1">
    <location>
        <begin position="196"/>
        <end position="206"/>
    </location>
</feature>
<gene>
    <name evidence="2" type="ORF">D2T31_12075</name>
</gene>
<proteinExistence type="predicted"/>